<dbReference type="SUPFAM" id="SSF47413">
    <property type="entry name" value="lambda repressor-like DNA-binding domains"/>
    <property type="match status" value="1"/>
</dbReference>
<dbReference type="CDD" id="cd00093">
    <property type="entry name" value="HTH_XRE"/>
    <property type="match status" value="1"/>
</dbReference>
<protein>
    <submittedName>
        <fullName evidence="2">Transcriptional regulator</fullName>
    </submittedName>
</protein>
<comment type="caution">
    <text evidence="2">The sequence shown here is derived from an EMBL/GenBank/DDBJ whole genome shotgun (WGS) entry which is preliminary data.</text>
</comment>
<evidence type="ECO:0000259" key="1">
    <source>
        <dbReference type="PROSITE" id="PS50943"/>
    </source>
</evidence>
<feature type="domain" description="HTH cro/C1-type" evidence="1">
    <location>
        <begin position="14"/>
        <end position="66"/>
    </location>
</feature>
<accession>A0A1L8MK19</accession>
<keyword evidence="3" id="KW-1185">Reference proteome</keyword>
<reference evidence="3" key="1">
    <citation type="submission" date="2016-06" db="EMBL/GenBank/DDBJ databases">
        <authorList>
            <person name="de Vries S.P.W."/>
            <person name="Hadjirin N.F."/>
            <person name="Lay E.M."/>
            <person name="Zadoks R.N."/>
            <person name="Peacock S.J."/>
            <person name="Parkhill J."/>
            <person name="Grant A.J."/>
            <person name="Mcdougall S."/>
            <person name="Holmes M.A."/>
        </authorList>
    </citation>
    <scope>NUCLEOTIDE SEQUENCE [LARGE SCALE GENOMIC DNA]</scope>
    <source>
        <strain evidence="3">NZ1587</strain>
    </source>
</reference>
<dbReference type="PROSITE" id="PS50943">
    <property type="entry name" value="HTH_CROC1"/>
    <property type="match status" value="1"/>
</dbReference>
<dbReference type="EMBL" id="LZDD01000005">
    <property type="protein sequence ID" value="OJF71079.1"/>
    <property type="molecule type" value="Genomic_DNA"/>
</dbReference>
<gene>
    <name evidence="2" type="ORF">A9Q68_10175</name>
</gene>
<organism evidence="2 3">
    <name type="scientific">Streptococcus bovimastitidis</name>
    <dbReference type="NCBI Taxonomy" id="1856638"/>
    <lineage>
        <taxon>Bacteria</taxon>
        <taxon>Bacillati</taxon>
        <taxon>Bacillota</taxon>
        <taxon>Bacilli</taxon>
        <taxon>Lactobacillales</taxon>
        <taxon>Streptococcaceae</taxon>
        <taxon>Streptococcus</taxon>
    </lineage>
</organism>
<dbReference type="InterPro" id="IPR001387">
    <property type="entry name" value="Cro/C1-type_HTH"/>
</dbReference>
<dbReference type="SMART" id="SM00530">
    <property type="entry name" value="HTH_XRE"/>
    <property type="match status" value="1"/>
</dbReference>
<sequence length="67" mass="7713">MEKTQYFGVDWQKFKKILKDKNQSIESLGEITGLGRRNIENIKNHDPGFAKMGKIANALDVSLDEFR</sequence>
<dbReference type="InterPro" id="IPR010982">
    <property type="entry name" value="Lambda_DNA-bd_dom_sf"/>
</dbReference>
<dbReference type="Proteomes" id="UP000182015">
    <property type="component" value="Unassembled WGS sequence"/>
</dbReference>
<dbReference type="OrthoDB" id="2736659at2"/>
<dbReference type="Pfam" id="PF13443">
    <property type="entry name" value="HTH_26"/>
    <property type="match status" value="1"/>
</dbReference>
<dbReference type="RefSeq" id="WP_071794611.1">
    <property type="nucleotide sequence ID" value="NZ_LZDD01000005.1"/>
</dbReference>
<dbReference type="Gene3D" id="1.10.260.40">
    <property type="entry name" value="lambda repressor-like DNA-binding domains"/>
    <property type="match status" value="1"/>
</dbReference>
<proteinExistence type="predicted"/>
<evidence type="ECO:0000313" key="3">
    <source>
        <dbReference type="Proteomes" id="UP000182015"/>
    </source>
</evidence>
<dbReference type="STRING" id="1856638.A9Q68_10175"/>
<dbReference type="AlphaFoldDB" id="A0A1L8MK19"/>
<evidence type="ECO:0000313" key="2">
    <source>
        <dbReference type="EMBL" id="OJF71079.1"/>
    </source>
</evidence>
<dbReference type="GO" id="GO:0003677">
    <property type="term" value="F:DNA binding"/>
    <property type="evidence" value="ECO:0007669"/>
    <property type="project" value="InterPro"/>
</dbReference>
<name>A0A1L8MK19_9STRE</name>